<evidence type="ECO:0000313" key="5">
    <source>
        <dbReference type="Proteomes" id="UP000258309"/>
    </source>
</evidence>
<proteinExistence type="predicted"/>
<keyword evidence="2" id="KW-0274">FAD</keyword>
<evidence type="ECO:0000313" key="4">
    <source>
        <dbReference type="EMBL" id="RFU27614.1"/>
    </source>
</evidence>
<dbReference type="PANTHER" id="PTHR23023">
    <property type="entry name" value="DIMETHYLANILINE MONOOXYGENASE"/>
    <property type="match status" value="1"/>
</dbReference>
<dbReference type="Gene3D" id="3.50.50.60">
    <property type="entry name" value="FAD/NAD(P)-binding domain"/>
    <property type="match status" value="3"/>
</dbReference>
<dbReference type="InterPro" id="IPR050346">
    <property type="entry name" value="FMO-like"/>
</dbReference>
<dbReference type="InterPro" id="IPR036188">
    <property type="entry name" value="FAD/NAD-bd_sf"/>
</dbReference>
<accession>A0A3E2H2J3</accession>
<dbReference type="SUPFAM" id="SSF51905">
    <property type="entry name" value="FAD/NAD(P)-binding domain"/>
    <property type="match status" value="2"/>
</dbReference>
<evidence type="ECO:0000256" key="3">
    <source>
        <dbReference type="ARBA" id="ARBA00023002"/>
    </source>
</evidence>
<reference evidence="4 5" key="1">
    <citation type="submission" date="2018-05" db="EMBL/GenBank/DDBJ databases">
        <title>Draft genome sequence of Scytalidium lignicola DSM 105466, a ubiquitous saprotrophic fungus.</title>
        <authorList>
            <person name="Buettner E."/>
            <person name="Gebauer A.M."/>
            <person name="Hofrichter M."/>
            <person name="Liers C."/>
            <person name="Kellner H."/>
        </authorList>
    </citation>
    <scope>NUCLEOTIDE SEQUENCE [LARGE SCALE GENOMIC DNA]</scope>
    <source>
        <strain evidence="4 5">DSM 105466</strain>
    </source>
</reference>
<dbReference type="OMA" id="IFWQNCT"/>
<keyword evidence="3" id="KW-0560">Oxidoreductase</keyword>
<comment type="caution">
    <text evidence="4">The sequence shown here is derived from an EMBL/GenBank/DDBJ whole genome shotgun (WGS) entry which is preliminary data.</text>
</comment>
<dbReference type="Proteomes" id="UP000258309">
    <property type="component" value="Unassembled WGS sequence"/>
</dbReference>
<organism evidence="4 5">
    <name type="scientific">Scytalidium lignicola</name>
    <name type="common">Hyphomycete</name>
    <dbReference type="NCBI Taxonomy" id="5539"/>
    <lineage>
        <taxon>Eukaryota</taxon>
        <taxon>Fungi</taxon>
        <taxon>Dikarya</taxon>
        <taxon>Ascomycota</taxon>
        <taxon>Pezizomycotina</taxon>
        <taxon>Leotiomycetes</taxon>
        <taxon>Leotiomycetes incertae sedis</taxon>
        <taxon>Scytalidium</taxon>
    </lineage>
</organism>
<dbReference type="Pfam" id="PF13738">
    <property type="entry name" value="Pyr_redox_3"/>
    <property type="match status" value="1"/>
</dbReference>
<keyword evidence="1" id="KW-0285">Flavoprotein</keyword>
<sequence>MAAVDYDIIVIGAGTSAIVFARFYLDIHPQCRLVLVERDGVVGGTWSRERVYEGFKAQASAKLAGFSDIPFIPPPDGVDQHGFFDARYMTDYLESYVDQHTYAGKTLRDRIKLNTTVTKLEKSNDIWTIHCQQSDNSSCSFTATKVVVANGGTSEPNLPHFPSEATFKGKIVHTLNWGRSNVLTDPAVTNVSILGGGKSAADMVYQAVKAGKSVSWIIRASGKGPGCFISRQGFGPYQNVVEAGLTRALCSVLFAGWGKQNWWSRFLFRTRLGMWLYGKVEDTVNRQALDYADFDGRVGAKESFKLLKPQNSAMWLLSPAGMVHHDDFWDVVSKNVDVYRGDIQDLTETSVTFTDGHSLECDALLLGTGFGEAFPFLSESQLIHLGLPHDSTQDTSPSASEWASLDTEATKDLLKQHPLLRNQPRVPENLGDISPSDTPFRLYNAIAPITDKSIIFLGFADVTNMFLASELQAIWSTAWIDGKLKLGDDDDKLKRDIAHTNAYSRLRCPTYGKKGNFFAFDLFHYVDRLLGEVGLTSHRRGKWWWNLLIDPFVMSNLKGMRDEYREKYGWDREKEE</sequence>
<feature type="non-terminal residue" evidence="4">
    <location>
        <position position="576"/>
    </location>
</feature>
<name>A0A3E2H2J3_SCYLI</name>
<evidence type="ECO:0000256" key="2">
    <source>
        <dbReference type="ARBA" id="ARBA00022827"/>
    </source>
</evidence>
<evidence type="ECO:0000256" key="1">
    <source>
        <dbReference type="ARBA" id="ARBA00022630"/>
    </source>
</evidence>
<dbReference type="GO" id="GO:0016491">
    <property type="term" value="F:oxidoreductase activity"/>
    <property type="evidence" value="ECO:0007669"/>
    <property type="project" value="UniProtKB-KW"/>
</dbReference>
<protein>
    <submittedName>
        <fullName evidence="4">Uncharacterized protein</fullName>
    </submittedName>
</protein>
<dbReference type="EMBL" id="NCSJ02000198">
    <property type="protein sequence ID" value="RFU27614.1"/>
    <property type="molecule type" value="Genomic_DNA"/>
</dbReference>
<feature type="non-terminal residue" evidence="4">
    <location>
        <position position="1"/>
    </location>
</feature>
<keyword evidence="5" id="KW-1185">Reference proteome</keyword>
<dbReference type="AlphaFoldDB" id="A0A3E2H2J3"/>
<gene>
    <name evidence="4" type="ORF">B7463_g8740</name>
</gene>
<dbReference type="OrthoDB" id="2915840at2759"/>